<feature type="region of interest" description="Disordered" evidence="2">
    <location>
        <begin position="1"/>
        <end position="23"/>
    </location>
</feature>
<reference evidence="4 5" key="1">
    <citation type="submission" date="2014-05" db="EMBL/GenBank/DDBJ databases">
        <title>Whole genome shotgun sequence of Rhizobium rhizogenes NBRC 13257.</title>
        <authorList>
            <person name="Katano-Makiyama Y."/>
            <person name="Hosoyama A."/>
            <person name="Hashimoto M."/>
            <person name="Hosoyama Y."/>
            <person name="Noguchi M."/>
            <person name="Tsuchikane K."/>
            <person name="Kimura A."/>
            <person name="Ohji S."/>
            <person name="Ichikawa N."/>
            <person name="Yamazoe A."/>
            <person name="Fujita N."/>
        </authorList>
    </citation>
    <scope>NUCLEOTIDE SEQUENCE [LARGE SCALE GENOMIC DNA]</scope>
    <source>
        <strain evidence="4 5">NBRC 13257</strain>
    </source>
</reference>
<evidence type="ECO:0000256" key="1">
    <source>
        <dbReference type="ARBA" id="ARBA00022723"/>
    </source>
</evidence>
<comment type="caution">
    <text evidence="4">The sequence shown here is derived from an EMBL/GenBank/DDBJ whole genome shotgun (WGS) entry which is preliminary data.</text>
</comment>
<evidence type="ECO:0000313" key="4">
    <source>
        <dbReference type="EMBL" id="GAJ95763.1"/>
    </source>
</evidence>
<dbReference type="InterPro" id="IPR014710">
    <property type="entry name" value="RmlC-like_jellyroll"/>
</dbReference>
<keyword evidence="1" id="KW-0479">Metal-binding</keyword>
<dbReference type="Gene3D" id="2.60.120.10">
    <property type="entry name" value="Jelly Rolls"/>
    <property type="match status" value="1"/>
</dbReference>
<evidence type="ECO:0000256" key="2">
    <source>
        <dbReference type="SAM" id="MobiDB-lite"/>
    </source>
</evidence>
<evidence type="ECO:0000313" key="5">
    <source>
        <dbReference type="Proteomes" id="UP000026941"/>
    </source>
</evidence>
<feature type="domain" description="Cupin type-2" evidence="3">
    <location>
        <begin position="48"/>
        <end position="117"/>
    </location>
</feature>
<name>A0AA87Q5X9_RHIRH</name>
<feature type="compositionally biased region" description="Basic and acidic residues" evidence="2">
    <location>
        <begin position="12"/>
        <end position="23"/>
    </location>
</feature>
<dbReference type="SUPFAM" id="SSF51182">
    <property type="entry name" value="RmlC-like cupins"/>
    <property type="match status" value="1"/>
</dbReference>
<dbReference type="InterPro" id="IPR011051">
    <property type="entry name" value="RmlC_Cupin_sf"/>
</dbReference>
<dbReference type="AlphaFoldDB" id="A0AA87Q5X9"/>
<dbReference type="Proteomes" id="UP000026941">
    <property type="component" value="Unassembled WGS sequence"/>
</dbReference>
<dbReference type="RefSeq" id="WP_007698893.1">
    <property type="nucleotide sequence ID" value="NZ_BAYX01000013.1"/>
</dbReference>
<organism evidence="4 5">
    <name type="scientific">Rhizobium rhizogenes NBRC 13257</name>
    <dbReference type="NCBI Taxonomy" id="1220581"/>
    <lineage>
        <taxon>Bacteria</taxon>
        <taxon>Pseudomonadati</taxon>
        <taxon>Pseudomonadota</taxon>
        <taxon>Alphaproteobacteria</taxon>
        <taxon>Hyphomicrobiales</taxon>
        <taxon>Rhizobiaceae</taxon>
        <taxon>Rhizobium/Agrobacterium group</taxon>
        <taxon>Rhizobium</taxon>
    </lineage>
</organism>
<dbReference type="PANTHER" id="PTHR35848">
    <property type="entry name" value="OXALATE-BINDING PROTEIN"/>
    <property type="match status" value="1"/>
</dbReference>
<sequence>MGEHSQAVITTAEERPLEEWNDPSRGRISWHTLFSSDRTPTDSMTAGVAEIAPGSGALQPHRHEQPEIYFILEGTGILTVDGRETAVTAGTAVFIPGNAEHGIRNDSNVNLKLFYVFPTGSFEDVVYRFGAD</sequence>
<dbReference type="GO" id="GO:0046872">
    <property type="term" value="F:metal ion binding"/>
    <property type="evidence" value="ECO:0007669"/>
    <property type="project" value="UniProtKB-KW"/>
</dbReference>
<accession>A0AA87Q5X9</accession>
<evidence type="ECO:0000259" key="3">
    <source>
        <dbReference type="Pfam" id="PF07883"/>
    </source>
</evidence>
<gene>
    <name evidence="4" type="ORF">RRH01S_13_01240</name>
</gene>
<proteinExistence type="predicted"/>
<dbReference type="PANTHER" id="PTHR35848:SF6">
    <property type="entry name" value="CUPIN TYPE-2 DOMAIN-CONTAINING PROTEIN"/>
    <property type="match status" value="1"/>
</dbReference>
<dbReference type="Pfam" id="PF07883">
    <property type="entry name" value="Cupin_2"/>
    <property type="match status" value="1"/>
</dbReference>
<dbReference type="InterPro" id="IPR051610">
    <property type="entry name" value="GPI/OXD"/>
</dbReference>
<dbReference type="EMBL" id="BAYX01000013">
    <property type="protein sequence ID" value="GAJ95763.1"/>
    <property type="molecule type" value="Genomic_DNA"/>
</dbReference>
<dbReference type="InterPro" id="IPR013096">
    <property type="entry name" value="Cupin_2"/>
</dbReference>
<protein>
    <recommendedName>
        <fullName evidence="3">Cupin type-2 domain-containing protein</fullName>
    </recommendedName>
</protein>